<organism evidence="2 3">
    <name type="scientific">Glycomyces albidus</name>
    <dbReference type="NCBI Taxonomy" id="2656774"/>
    <lineage>
        <taxon>Bacteria</taxon>
        <taxon>Bacillati</taxon>
        <taxon>Actinomycetota</taxon>
        <taxon>Actinomycetes</taxon>
        <taxon>Glycomycetales</taxon>
        <taxon>Glycomycetaceae</taxon>
        <taxon>Glycomyces</taxon>
    </lineage>
</organism>
<evidence type="ECO:0000313" key="2">
    <source>
        <dbReference type="EMBL" id="MQM28405.1"/>
    </source>
</evidence>
<dbReference type="AlphaFoldDB" id="A0A6L5GFS0"/>
<proteinExistence type="predicted"/>
<sequence length="87" mass="8502">MPGIAPTLAACSHDSAALTADIAPFTYDGTIAEALVRLPAPALARLKQAVWTVLSLDTGTAEQHQVRPGRGTGPGAAGGAAAPAGAA</sequence>
<name>A0A6L5GFS0_9ACTN</name>
<evidence type="ECO:0000256" key="1">
    <source>
        <dbReference type="SAM" id="MobiDB-lite"/>
    </source>
</evidence>
<accession>A0A6L5GFS0</accession>
<comment type="caution">
    <text evidence="2">The sequence shown here is derived from an EMBL/GenBank/DDBJ whole genome shotgun (WGS) entry which is preliminary data.</text>
</comment>
<dbReference type="RefSeq" id="WP_153027505.1">
    <property type="nucleotide sequence ID" value="NZ_WIAO01000042.1"/>
</dbReference>
<feature type="region of interest" description="Disordered" evidence="1">
    <location>
        <begin position="59"/>
        <end position="87"/>
    </location>
</feature>
<keyword evidence="3" id="KW-1185">Reference proteome</keyword>
<dbReference type="EMBL" id="WIAO01000042">
    <property type="protein sequence ID" value="MQM28405.1"/>
    <property type="molecule type" value="Genomic_DNA"/>
</dbReference>
<reference evidence="2 3" key="1">
    <citation type="submission" date="2019-10" db="EMBL/GenBank/DDBJ databases">
        <title>Glycomyces albidus sp. nov., a novel actinomycete isolated from rhizosphere soil of wheat (Triticum aestivum L.).</title>
        <authorList>
            <person name="Qian L."/>
        </authorList>
    </citation>
    <scope>NUCLEOTIDE SEQUENCE [LARGE SCALE GENOMIC DNA]</scope>
    <source>
        <strain evidence="2 3">NEAU-7082</strain>
    </source>
</reference>
<protein>
    <submittedName>
        <fullName evidence="2">Uncharacterized protein</fullName>
    </submittedName>
</protein>
<feature type="non-terminal residue" evidence="2">
    <location>
        <position position="87"/>
    </location>
</feature>
<evidence type="ECO:0000313" key="3">
    <source>
        <dbReference type="Proteomes" id="UP000477750"/>
    </source>
</evidence>
<dbReference type="Proteomes" id="UP000477750">
    <property type="component" value="Unassembled WGS sequence"/>
</dbReference>
<gene>
    <name evidence="2" type="ORF">GFD30_23005</name>
</gene>